<evidence type="ECO:0000256" key="2">
    <source>
        <dbReference type="ARBA" id="ARBA00004651"/>
    </source>
</evidence>
<keyword evidence="6 15" id="KW-0679">Respiratory chain</keyword>
<evidence type="ECO:0000313" key="20">
    <source>
        <dbReference type="Proteomes" id="UP001368500"/>
    </source>
</evidence>
<comment type="caution">
    <text evidence="19">The sequence shown here is derived from an EMBL/GenBank/DDBJ whole genome shotgun (WGS) entry which is preliminary data.</text>
</comment>
<comment type="subcellular location">
    <subcellularLocation>
        <location evidence="2">Cell membrane</location>
        <topology evidence="2">Multi-pass membrane protein</topology>
    </subcellularLocation>
    <subcellularLocation>
        <location evidence="1">Periplasm</location>
    </subcellularLocation>
</comment>
<evidence type="ECO:0000256" key="16">
    <source>
        <dbReference type="SAM" id="Phobius"/>
    </source>
</evidence>
<name>A0ABU9BDC7_9BURK</name>
<dbReference type="InterPro" id="IPR008972">
    <property type="entry name" value="Cupredoxin"/>
</dbReference>
<dbReference type="InterPro" id="IPR036257">
    <property type="entry name" value="Cyt_c_oxidase_su2_TM_sf"/>
</dbReference>
<keyword evidence="11 15" id="KW-0560">Oxidoreductase</keyword>
<keyword evidence="8" id="KW-0732">Signal</keyword>
<evidence type="ECO:0000256" key="7">
    <source>
        <dbReference type="ARBA" id="ARBA00022692"/>
    </source>
</evidence>
<dbReference type="InterPro" id="IPR010514">
    <property type="entry name" value="COX_ARM"/>
</dbReference>
<evidence type="ECO:0000256" key="15">
    <source>
        <dbReference type="PIRNR" id="PIRNR000292"/>
    </source>
</evidence>
<evidence type="ECO:0000256" key="12">
    <source>
        <dbReference type="ARBA" id="ARBA00023136"/>
    </source>
</evidence>
<keyword evidence="13" id="KW-0564">Palmitate</keyword>
<comment type="similarity">
    <text evidence="3 15">Belongs to the cytochrome c oxidase subunit 2 family.</text>
</comment>
<keyword evidence="9 15" id="KW-0249">Electron transport</keyword>
<dbReference type="PANTHER" id="PTHR22888:SF18">
    <property type="entry name" value="CYTOCHROME BO(3) UBIQUINOL OXIDASE SUBUNIT 2"/>
    <property type="match status" value="1"/>
</dbReference>
<accession>A0ABU9BDC7</accession>
<dbReference type="CDD" id="cd04212">
    <property type="entry name" value="CuRO_UO_II"/>
    <property type="match status" value="1"/>
</dbReference>
<sequence length="356" mass="38515">MSVSPPPAVRRTVAAALAGLSLLLGGCNTVMLNASGDIARQQGDLIITSTVLMLLIIVPVIALTLLFAWKYRAANTAADYEPDWDHSTKLELIIWGAPLLIIIALGAITWISTHKLDPFRPLSRIDDKRELPADVKPLVIQAVAMDWKWLFIYPEQNIALVNELRLPVDRPVKFEMTASTVMNSLAIPAMAGMIYAMPGMQSELNAIINKVGVYDGRSGQYSGDGFSHMTFKMHALPAAEFDQWVDGVRKAGDTLDRAGYLKLDQPSKKHPVAVYAQVEQGLFDAAVNRCVDRSKMCMGTMMAIDETGGGGKAGIAGLTRQTWRGTERTVVAGLCTPANPEGRTALVADAQPAGKL</sequence>
<dbReference type="RefSeq" id="WP_341374798.1">
    <property type="nucleotide sequence ID" value="NZ_JBBUTF010000012.1"/>
</dbReference>
<dbReference type="PANTHER" id="PTHR22888">
    <property type="entry name" value="CYTOCHROME C OXIDASE, SUBUNIT II"/>
    <property type="match status" value="1"/>
</dbReference>
<evidence type="ECO:0000313" key="19">
    <source>
        <dbReference type="EMBL" id="MEK8027015.1"/>
    </source>
</evidence>
<reference evidence="19 20" key="1">
    <citation type="submission" date="2024-04" db="EMBL/GenBank/DDBJ databases">
        <title>Novel species of the genus Ideonella isolated from streams.</title>
        <authorList>
            <person name="Lu H."/>
        </authorList>
    </citation>
    <scope>NUCLEOTIDE SEQUENCE [LARGE SCALE GENOMIC DNA]</scope>
    <source>
        <strain evidence="19 20">BYS139W</strain>
    </source>
</reference>
<evidence type="ECO:0000259" key="18">
    <source>
        <dbReference type="PROSITE" id="PS50999"/>
    </source>
</evidence>
<proteinExistence type="inferred from homology"/>
<dbReference type="NCBIfam" id="TIGR01433">
    <property type="entry name" value="CyoA"/>
    <property type="match status" value="1"/>
</dbReference>
<evidence type="ECO:0000256" key="5">
    <source>
        <dbReference type="ARBA" id="ARBA00022475"/>
    </source>
</evidence>
<dbReference type="Proteomes" id="UP001368500">
    <property type="component" value="Unassembled WGS sequence"/>
</dbReference>
<evidence type="ECO:0000256" key="13">
    <source>
        <dbReference type="ARBA" id="ARBA00023139"/>
    </source>
</evidence>
<evidence type="ECO:0000256" key="8">
    <source>
        <dbReference type="ARBA" id="ARBA00022729"/>
    </source>
</evidence>
<keyword evidence="14" id="KW-0449">Lipoprotein</keyword>
<dbReference type="PROSITE" id="PS50857">
    <property type="entry name" value="COX2_CUA"/>
    <property type="match status" value="1"/>
</dbReference>
<gene>
    <name evidence="19" type="primary">cyoA</name>
    <name evidence="19" type="ORF">AACH11_13685</name>
</gene>
<dbReference type="PROSITE" id="PS50999">
    <property type="entry name" value="COX2_TM"/>
    <property type="match status" value="1"/>
</dbReference>
<feature type="domain" description="Cytochrome oxidase subunit II copper A binding" evidence="17">
    <location>
        <begin position="135"/>
        <end position="247"/>
    </location>
</feature>
<dbReference type="Pfam" id="PF06481">
    <property type="entry name" value="COX_ARM"/>
    <property type="match status" value="1"/>
</dbReference>
<evidence type="ECO:0000256" key="11">
    <source>
        <dbReference type="ARBA" id="ARBA00023002"/>
    </source>
</evidence>
<evidence type="ECO:0000256" key="14">
    <source>
        <dbReference type="ARBA" id="ARBA00023288"/>
    </source>
</evidence>
<evidence type="ECO:0000256" key="6">
    <source>
        <dbReference type="ARBA" id="ARBA00022660"/>
    </source>
</evidence>
<evidence type="ECO:0000256" key="3">
    <source>
        <dbReference type="ARBA" id="ARBA00007866"/>
    </source>
</evidence>
<dbReference type="EMBL" id="JBBUTF010000012">
    <property type="protein sequence ID" value="MEK8027015.1"/>
    <property type="molecule type" value="Genomic_DNA"/>
</dbReference>
<dbReference type="Gene3D" id="1.10.287.90">
    <property type="match status" value="1"/>
</dbReference>
<dbReference type="InterPro" id="IPR002429">
    <property type="entry name" value="CcO_II-like_C"/>
</dbReference>
<dbReference type="Gene3D" id="2.60.40.420">
    <property type="entry name" value="Cupredoxins - blue copper proteins"/>
    <property type="match status" value="1"/>
</dbReference>
<evidence type="ECO:0000256" key="4">
    <source>
        <dbReference type="ARBA" id="ARBA00022448"/>
    </source>
</evidence>
<feature type="transmembrane region" description="Helical" evidence="16">
    <location>
        <begin position="90"/>
        <end position="111"/>
    </location>
</feature>
<dbReference type="InterPro" id="IPR006333">
    <property type="entry name" value="Cyt_o_ubiquinol_oxidase_su2"/>
</dbReference>
<evidence type="ECO:0000259" key="17">
    <source>
        <dbReference type="PROSITE" id="PS50857"/>
    </source>
</evidence>
<feature type="transmembrane region" description="Helical" evidence="16">
    <location>
        <begin position="45"/>
        <end position="69"/>
    </location>
</feature>
<keyword evidence="4 15" id="KW-0813">Transport</keyword>
<keyword evidence="7 16" id="KW-0812">Transmembrane</keyword>
<keyword evidence="12 15" id="KW-0472">Membrane</keyword>
<dbReference type="InterPro" id="IPR045187">
    <property type="entry name" value="CcO_II"/>
</dbReference>
<dbReference type="Pfam" id="PF00116">
    <property type="entry name" value="COX2"/>
    <property type="match status" value="1"/>
</dbReference>
<keyword evidence="5 15" id="KW-1003">Cell membrane</keyword>
<dbReference type="SUPFAM" id="SSF49503">
    <property type="entry name" value="Cupredoxins"/>
    <property type="match status" value="1"/>
</dbReference>
<keyword evidence="20" id="KW-1185">Reference proteome</keyword>
<dbReference type="PIRSF" id="PIRSF000292">
    <property type="entry name" value="Ubi_od_II"/>
    <property type="match status" value="1"/>
</dbReference>
<dbReference type="InterPro" id="IPR034227">
    <property type="entry name" value="CuRO_UO_II"/>
</dbReference>
<evidence type="ECO:0000256" key="1">
    <source>
        <dbReference type="ARBA" id="ARBA00004418"/>
    </source>
</evidence>
<feature type="domain" description="Cytochrome oxidase subunit II transmembrane region profile" evidence="18">
    <location>
        <begin position="23"/>
        <end position="120"/>
    </location>
</feature>
<evidence type="ECO:0000256" key="10">
    <source>
        <dbReference type="ARBA" id="ARBA00022989"/>
    </source>
</evidence>
<protein>
    <recommendedName>
        <fullName evidence="15">Ubiquinol oxidase subunit 2</fullName>
    </recommendedName>
</protein>
<organism evidence="19 20">
    <name type="scientific">Pseudaquabacterium rugosum</name>
    <dbReference type="NCBI Taxonomy" id="2984194"/>
    <lineage>
        <taxon>Bacteria</taxon>
        <taxon>Pseudomonadati</taxon>
        <taxon>Pseudomonadota</taxon>
        <taxon>Betaproteobacteria</taxon>
        <taxon>Burkholderiales</taxon>
        <taxon>Sphaerotilaceae</taxon>
        <taxon>Pseudaquabacterium</taxon>
    </lineage>
</organism>
<dbReference type="SUPFAM" id="SSF81464">
    <property type="entry name" value="Cytochrome c oxidase subunit II-like, transmembrane region"/>
    <property type="match status" value="1"/>
</dbReference>
<keyword evidence="10 16" id="KW-1133">Transmembrane helix</keyword>
<evidence type="ECO:0000256" key="9">
    <source>
        <dbReference type="ARBA" id="ARBA00022982"/>
    </source>
</evidence>
<dbReference type="InterPro" id="IPR011759">
    <property type="entry name" value="Cyt_c_oxidase_su2_TM_dom"/>
</dbReference>